<feature type="compositionally biased region" description="Pro residues" evidence="1">
    <location>
        <begin position="920"/>
        <end position="935"/>
    </location>
</feature>
<feature type="compositionally biased region" description="Polar residues" evidence="1">
    <location>
        <begin position="877"/>
        <end position="887"/>
    </location>
</feature>
<reference evidence="2" key="1">
    <citation type="submission" date="2023-04" db="EMBL/GenBank/DDBJ databases">
        <title>Candida boidinii NBRC 10035.</title>
        <authorList>
            <person name="Ichikawa N."/>
            <person name="Sato H."/>
            <person name="Tonouchi N."/>
        </authorList>
    </citation>
    <scope>NUCLEOTIDE SEQUENCE</scope>
    <source>
        <strain evidence="2">NBRC 10035</strain>
    </source>
</reference>
<feature type="compositionally biased region" description="Low complexity" evidence="1">
    <location>
        <begin position="245"/>
        <end position="276"/>
    </location>
</feature>
<feature type="region of interest" description="Disordered" evidence="1">
    <location>
        <begin position="120"/>
        <end position="157"/>
    </location>
</feature>
<name>A0A9W6T0X9_CANBO</name>
<dbReference type="GO" id="GO:0016592">
    <property type="term" value="C:mediator complex"/>
    <property type="evidence" value="ECO:0007669"/>
    <property type="project" value="TreeGrafter"/>
</dbReference>
<proteinExistence type="predicted"/>
<dbReference type="EMBL" id="BSXN01001406">
    <property type="protein sequence ID" value="GME72939.1"/>
    <property type="molecule type" value="Genomic_DNA"/>
</dbReference>
<dbReference type="AlphaFoldDB" id="A0A9W6T0X9"/>
<sequence>MNTNFERQNTTDNIQIKISEIVLELKEKFKTLESPEPRERFIDQEELPYEHRVSTVSTATETTTNTNTSSFSSFSLCSSNSTSTQNSITNTNNLTNSNIANDKYTNIILHQDKINSLLSVNDTKPDKRSPLNSGFSNNNKNNTNNHHYHPHHHFHPVQSIKRTTSCILDSIEHHHLHQNIHLHHHHSEKDEDTIKSNTYNNNSVDNENILTKKSSIKSNNIIKMAKPSNNDQASINRNASQKNLQQQMSPSSSISSQQQQQKQQQQQQQQQQQHHSSFFNKNPIFKIARKATQIAGEVAFGNSFTRDDSEDRNRFVQLQLQKRGELRKKKAEESNIAKSSFDQFMEALKVYENAIENFHSNDSLNFANSRKDLWVEWYRKYLISLSTKIEEIEQILNSPLSSPVQQQDELRRASTRTNSTFFNPSTTSDILSNLNDPASRRLASLNPTNPRIPVRAPQQQQQQQQQQPQFQDSLPMGHSSSVSANYSSHHNTNASMKRAASVSASIFSNSGSSDSLQSTALAASSSADTTSATLQLTMLKDTQRILISLWCIQIFKKLLSSESQLLPKTRAAIKAVRENEGTDPTTKEDTPEILILINQYFSNEYDSTGIANSDCVTGWQMVHDEPECHVNVVNIGQKLVTIYDPHKKGYLNDPQLKEKNPQFFSSILPDNIQNATQHQRAFFSKYSSFATDSYTHIPVKNDSQSVVYWPELSYIAKKSDILESLKEIHRVLKPFGAAQFQILDVSVLNGPIDSANLETIAKDPHELLAHRIWYELGRQTEEKGYISNLVSKIVPLLYEAGFRKVSYSLVAYPQVSTLMELSTEDFAYNDFNIQTSSSDSPNDSNPKGSSIPNQNYSFNQGNNQSAHNNSVSANNSRTSTLTPDYINSASYSSASHGASSTPGGGNTIAPNTPTHNVIPLPEPMATPTTTPPPTLTDPLTGAYGASPGTASNQTPRQLKAKTSVDPLEFSDRKAFGLRSSVTSQQSELYNNNSYSKDVAYHGYKDGRINSFFELFAKSLNF</sequence>
<comment type="caution">
    <text evidence="2">The sequence shown here is derived from an EMBL/GenBank/DDBJ whole genome shotgun (WGS) entry which is preliminary data.</text>
</comment>
<feature type="compositionally biased region" description="Low complexity" evidence="1">
    <location>
        <begin position="836"/>
        <end position="850"/>
    </location>
</feature>
<feature type="region of interest" description="Disordered" evidence="1">
    <location>
        <begin position="240"/>
        <end position="276"/>
    </location>
</feature>
<gene>
    <name evidence="2" type="ORF">Cboi02_000382200</name>
</gene>
<feature type="compositionally biased region" description="Polar residues" evidence="1">
    <location>
        <begin position="195"/>
        <end position="206"/>
    </location>
</feature>
<protein>
    <submittedName>
        <fullName evidence="2">Unnamed protein product</fullName>
    </submittedName>
</protein>
<dbReference type="Proteomes" id="UP001165120">
    <property type="component" value="Unassembled WGS sequence"/>
</dbReference>
<evidence type="ECO:0000313" key="2">
    <source>
        <dbReference type="EMBL" id="GME72939.1"/>
    </source>
</evidence>
<feature type="region of interest" description="Disordered" evidence="1">
    <location>
        <begin position="400"/>
        <end position="495"/>
    </location>
</feature>
<evidence type="ECO:0000313" key="3">
    <source>
        <dbReference type="Proteomes" id="UP001165120"/>
    </source>
</evidence>
<organism evidence="2 3">
    <name type="scientific">Candida boidinii</name>
    <name type="common">Yeast</name>
    <dbReference type="NCBI Taxonomy" id="5477"/>
    <lineage>
        <taxon>Eukaryota</taxon>
        <taxon>Fungi</taxon>
        <taxon>Dikarya</taxon>
        <taxon>Ascomycota</taxon>
        <taxon>Saccharomycotina</taxon>
        <taxon>Pichiomycetes</taxon>
        <taxon>Pichiales</taxon>
        <taxon>Pichiaceae</taxon>
        <taxon>Ogataea</taxon>
        <taxon>Ogataea/Candida clade</taxon>
    </lineage>
</organism>
<feature type="region of interest" description="Disordered" evidence="1">
    <location>
        <begin position="180"/>
        <end position="206"/>
    </location>
</feature>
<feature type="compositionally biased region" description="Polar residues" evidence="1">
    <location>
        <begin position="851"/>
        <end position="861"/>
    </location>
</feature>
<dbReference type="GO" id="GO:0045944">
    <property type="term" value="P:positive regulation of transcription by RNA polymerase II"/>
    <property type="evidence" value="ECO:0007669"/>
    <property type="project" value="TreeGrafter"/>
</dbReference>
<feature type="region of interest" description="Disordered" evidence="1">
    <location>
        <begin position="832"/>
        <end position="962"/>
    </location>
</feature>
<keyword evidence="3" id="KW-1185">Reference proteome</keyword>
<feature type="compositionally biased region" description="Basic residues" evidence="1">
    <location>
        <begin position="146"/>
        <end position="155"/>
    </location>
</feature>
<feature type="compositionally biased region" description="Low complexity" evidence="1">
    <location>
        <begin position="862"/>
        <end position="876"/>
    </location>
</feature>
<feature type="compositionally biased region" description="Low complexity" evidence="1">
    <location>
        <begin position="415"/>
        <end position="428"/>
    </location>
</feature>
<feature type="compositionally biased region" description="Low complexity" evidence="1">
    <location>
        <begin position="478"/>
        <end position="490"/>
    </location>
</feature>
<feature type="compositionally biased region" description="Low complexity" evidence="1">
    <location>
        <begin position="457"/>
        <end position="471"/>
    </location>
</feature>
<dbReference type="InterPro" id="IPR051647">
    <property type="entry name" value="Mediator_comp_sub12"/>
</dbReference>
<feature type="region of interest" description="Disordered" evidence="1">
    <location>
        <begin position="56"/>
        <end position="76"/>
    </location>
</feature>
<feature type="compositionally biased region" description="Low complexity" evidence="1">
    <location>
        <begin position="888"/>
        <end position="901"/>
    </location>
</feature>
<accession>A0A9W6T0X9</accession>
<dbReference type="PANTHER" id="PTHR46007:SF12">
    <property type="entry name" value="C2H2-TYPE DOMAIN-CONTAINING PROTEIN-RELATED"/>
    <property type="match status" value="1"/>
</dbReference>
<evidence type="ECO:0000256" key="1">
    <source>
        <dbReference type="SAM" id="MobiDB-lite"/>
    </source>
</evidence>
<dbReference type="PANTHER" id="PTHR46007">
    <property type="entry name" value="MEDIATOR OF RNA POLYMERASE II TRANSCRIPTION SUBUNIT 12"/>
    <property type="match status" value="1"/>
</dbReference>
<dbReference type="GO" id="GO:0003713">
    <property type="term" value="F:transcription coactivator activity"/>
    <property type="evidence" value="ECO:0007669"/>
    <property type="project" value="TreeGrafter"/>
</dbReference>